<dbReference type="InterPro" id="IPR024562">
    <property type="entry name" value="YqhG"/>
</dbReference>
<dbReference type="OrthoDB" id="2433584at2"/>
<evidence type="ECO:0000313" key="2">
    <source>
        <dbReference type="Proteomes" id="UP000275076"/>
    </source>
</evidence>
<proteinExistence type="predicted"/>
<accession>A0A3R9QHU3</accession>
<organism evidence="1 2">
    <name type="scientific">Salibacterium salarium</name>
    <dbReference type="NCBI Taxonomy" id="284579"/>
    <lineage>
        <taxon>Bacteria</taxon>
        <taxon>Bacillati</taxon>
        <taxon>Bacillota</taxon>
        <taxon>Bacilli</taxon>
        <taxon>Bacillales</taxon>
        <taxon>Bacillaceae</taxon>
    </lineage>
</organism>
<comment type="caution">
    <text evidence="1">The sequence shown here is derived from an EMBL/GenBank/DDBJ whole genome shotgun (WGS) entry which is preliminary data.</text>
</comment>
<keyword evidence="2" id="KW-1185">Reference proteome</keyword>
<dbReference type="RefSeq" id="WP_125559682.1">
    <property type="nucleotide sequence ID" value="NZ_RBVX01000030.1"/>
</dbReference>
<evidence type="ECO:0000313" key="1">
    <source>
        <dbReference type="EMBL" id="RSL30950.1"/>
    </source>
</evidence>
<evidence type="ECO:0008006" key="3">
    <source>
        <dbReference type="Google" id="ProtNLM"/>
    </source>
</evidence>
<reference evidence="1 2" key="1">
    <citation type="submission" date="2018-10" db="EMBL/GenBank/DDBJ databases">
        <title>Draft genome sequence of Bacillus salarius IM0101, isolated from a hypersaline soil in Inner Mongolia, China.</title>
        <authorList>
            <person name="Yamprayoonswat W."/>
            <person name="Boonvisut S."/>
            <person name="Jumpathong W."/>
            <person name="Sittihan S."/>
            <person name="Ruangsuj P."/>
            <person name="Wanthongcharoen S."/>
            <person name="Thongpramul N."/>
            <person name="Pimmason S."/>
            <person name="Yu B."/>
            <person name="Yasawong M."/>
        </authorList>
    </citation>
    <scope>NUCLEOTIDE SEQUENCE [LARGE SCALE GENOMIC DNA]</scope>
    <source>
        <strain evidence="1 2">IM0101</strain>
    </source>
</reference>
<dbReference type="AlphaFoldDB" id="A0A3R9QHU3"/>
<sequence length="262" mass="30793">MENQILMNYLYRYFQANNANITYEDNRKIEVELTEELDQELINRPFYWQYIKKTGGIAQPMTLTFITDKKQEEKEKGEILHFGSPRLHQIFQSALQKGTWTLLYEQGTHTKKVSPLFPWLIVNVKISYVSHQRKDRIVSYGLQLIHGQLVDNMMNRLYDKTMTTVIPNHSFPMASLIQLNSGLHRVKHNLEQSLQEESHEWAEQAIKRMNDELGILDAYHQSSSQSLEEYELERKAIVSRYDPHIEVNIINSGLFYLTESAL</sequence>
<dbReference type="EMBL" id="RBVX01000030">
    <property type="protein sequence ID" value="RSL30950.1"/>
    <property type="molecule type" value="Genomic_DNA"/>
</dbReference>
<dbReference type="Pfam" id="PF11079">
    <property type="entry name" value="YqhG"/>
    <property type="match status" value="1"/>
</dbReference>
<protein>
    <recommendedName>
        <fullName evidence="3">YqhG</fullName>
    </recommendedName>
</protein>
<dbReference type="Proteomes" id="UP000275076">
    <property type="component" value="Unassembled WGS sequence"/>
</dbReference>
<gene>
    <name evidence="1" type="ORF">D7Z54_23600</name>
</gene>
<name>A0A3R9QHU3_9BACI</name>